<name>A0ABU6FMG2_9PROT</name>
<keyword evidence="1" id="KW-0175">Coiled coil</keyword>
<evidence type="ECO:0000313" key="3">
    <source>
        <dbReference type="EMBL" id="MEB8513229.1"/>
    </source>
</evidence>
<evidence type="ECO:0000256" key="2">
    <source>
        <dbReference type="SAM" id="Phobius"/>
    </source>
</evidence>
<keyword evidence="2" id="KW-0812">Transmembrane</keyword>
<organism evidence="3 4">
    <name type="scientific">Acidithiobacillus ferriphilus</name>
    <dbReference type="NCBI Taxonomy" id="1689834"/>
    <lineage>
        <taxon>Bacteria</taxon>
        <taxon>Pseudomonadati</taxon>
        <taxon>Pseudomonadota</taxon>
        <taxon>Acidithiobacillia</taxon>
        <taxon>Acidithiobacillales</taxon>
        <taxon>Acidithiobacillaceae</taxon>
        <taxon>Acidithiobacillus</taxon>
    </lineage>
</organism>
<reference evidence="3 4" key="1">
    <citation type="submission" date="2022-11" db="EMBL/GenBank/DDBJ databases">
        <title>Comparative genomics analysis of Acidithiobacillus ferriphilus.</title>
        <authorList>
            <person name="Ma L."/>
        </authorList>
    </citation>
    <scope>NUCLEOTIDE SEQUENCE [LARGE SCALE GENOMIC DNA]</scope>
    <source>
        <strain evidence="3 4">DY15</strain>
    </source>
</reference>
<accession>A0ABU6FMG2</accession>
<comment type="caution">
    <text evidence="3">The sequence shown here is derived from an EMBL/GenBank/DDBJ whole genome shotgun (WGS) entry which is preliminary data.</text>
</comment>
<dbReference type="RefSeq" id="WP_155735222.1">
    <property type="nucleotide sequence ID" value="NZ_JAAZTX010000100.1"/>
</dbReference>
<proteinExistence type="predicted"/>
<keyword evidence="4" id="KW-1185">Reference proteome</keyword>
<sequence length="258" mass="28979">MLEHTHTPKLTIARDADERAKNFSNFYSFYAVKGGAMGGIDKRVFEVFFGNRPIDHVQTFEPQGGGFPQKQDKRLTERGGTLRYERTDVGTVVCTLFPANTKDFCQREDSIVLDWIVKPKALHSSRKLQSHWRAFISYMECTSVDGEPSALDKIRVGYLRFTRLLVIDGRVAKRKVVETVEKIVGYALTIGLSGFLLMLINVVGSSGDKEKVKAEIEAVSHQLSEANGVIHAQNERIVALERRIDAIQTAKAAQRRLP</sequence>
<evidence type="ECO:0000313" key="4">
    <source>
        <dbReference type="Proteomes" id="UP001308776"/>
    </source>
</evidence>
<feature type="transmembrane region" description="Helical" evidence="2">
    <location>
        <begin position="183"/>
        <end position="203"/>
    </location>
</feature>
<gene>
    <name evidence="3" type="ORF">OW717_04145</name>
</gene>
<keyword evidence="2" id="KW-0472">Membrane</keyword>
<feature type="coiled-coil region" evidence="1">
    <location>
        <begin position="223"/>
        <end position="250"/>
    </location>
</feature>
<dbReference type="EMBL" id="JAQGFR010000101">
    <property type="protein sequence ID" value="MEB8513229.1"/>
    <property type="molecule type" value="Genomic_DNA"/>
</dbReference>
<dbReference type="Proteomes" id="UP001308776">
    <property type="component" value="Unassembled WGS sequence"/>
</dbReference>
<evidence type="ECO:0000256" key="1">
    <source>
        <dbReference type="SAM" id="Coils"/>
    </source>
</evidence>
<protein>
    <submittedName>
        <fullName evidence="3">Uncharacterized protein</fullName>
    </submittedName>
</protein>
<keyword evidence="2" id="KW-1133">Transmembrane helix</keyword>